<reference evidence="4" key="1">
    <citation type="submission" date="2012-12" db="EMBL/GenBank/DDBJ databases">
        <authorList>
            <person name="Hellsten U."/>
            <person name="Grimwood J."/>
            <person name="Chapman J.A."/>
            <person name="Shapiro H."/>
            <person name="Aerts A."/>
            <person name="Otillar R.P."/>
            <person name="Terry A.Y."/>
            <person name="Boore J.L."/>
            <person name="Simakov O."/>
            <person name="Marletaz F."/>
            <person name="Cho S.-J."/>
            <person name="Edsinger-Gonzales E."/>
            <person name="Havlak P."/>
            <person name="Kuo D.-H."/>
            <person name="Larsson T."/>
            <person name="Lv J."/>
            <person name="Arendt D."/>
            <person name="Savage R."/>
            <person name="Osoegawa K."/>
            <person name="de Jong P."/>
            <person name="Lindberg D.R."/>
            <person name="Seaver E.C."/>
            <person name="Weisblat D.A."/>
            <person name="Putnam N.H."/>
            <person name="Grigoriev I.V."/>
            <person name="Rokhsar D.S."/>
        </authorList>
    </citation>
    <scope>NUCLEOTIDE SEQUENCE</scope>
</reference>
<dbReference type="AlphaFoldDB" id="T1EWY9"/>
<dbReference type="EMBL" id="AMQM01002088">
    <property type="status" value="NOT_ANNOTATED_CDS"/>
    <property type="molecule type" value="Genomic_DNA"/>
</dbReference>
<dbReference type="EnsemblMetazoa" id="HelroT165525">
    <property type="protein sequence ID" value="HelroP165525"/>
    <property type="gene ID" value="HelroG165525"/>
</dbReference>
<reference evidence="2 4" key="2">
    <citation type="journal article" date="2013" name="Nature">
        <title>Insights into bilaterian evolution from three spiralian genomes.</title>
        <authorList>
            <person name="Simakov O."/>
            <person name="Marletaz F."/>
            <person name="Cho S.J."/>
            <person name="Edsinger-Gonzales E."/>
            <person name="Havlak P."/>
            <person name="Hellsten U."/>
            <person name="Kuo D.H."/>
            <person name="Larsson T."/>
            <person name="Lv J."/>
            <person name="Arendt D."/>
            <person name="Savage R."/>
            <person name="Osoegawa K."/>
            <person name="de Jong P."/>
            <person name="Grimwood J."/>
            <person name="Chapman J.A."/>
            <person name="Shapiro H."/>
            <person name="Aerts A."/>
            <person name="Otillar R.P."/>
            <person name="Terry A.Y."/>
            <person name="Boore J.L."/>
            <person name="Grigoriev I.V."/>
            <person name="Lindberg D.R."/>
            <person name="Seaver E.C."/>
            <person name="Weisblat D.A."/>
            <person name="Putnam N.H."/>
            <person name="Rokhsar D.S."/>
        </authorList>
    </citation>
    <scope>NUCLEOTIDE SEQUENCE</scope>
</reference>
<dbReference type="GO" id="GO:0006355">
    <property type="term" value="P:regulation of DNA-templated transcription"/>
    <property type="evidence" value="ECO:0007669"/>
    <property type="project" value="InterPro"/>
</dbReference>
<feature type="region of interest" description="Disordered" evidence="1">
    <location>
        <begin position="1"/>
        <end position="40"/>
    </location>
</feature>
<evidence type="ECO:0008006" key="5">
    <source>
        <dbReference type="Google" id="ProtNLM"/>
    </source>
</evidence>
<proteinExistence type="predicted"/>
<keyword evidence="4" id="KW-1185">Reference proteome</keyword>
<dbReference type="STRING" id="6412.T1EWY9"/>
<feature type="compositionally biased region" description="Polar residues" evidence="1">
    <location>
        <begin position="107"/>
        <end position="124"/>
    </location>
</feature>
<accession>T1EWY9</accession>
<dbReference type="RefSeq" id="XP_009030336.1">
    <property type="nucleotide sequence ID" value="XM_009032088.1"/>
</dbReference>
<dbReference type="Proteomes" id="UP000015101">
    <property type="component" value="Unassembled WGS sequence"/>
</dbReference>
<evidence type="ECO:0000313" key="2">
    <source>
        <dbReference type="EMBL" id="ESN91486.1"/>
    </source>
</evidence>
<organism evidence="3 4">
    <name type="scientific">Helobdella robusta</name>
    <name type="common">Californian leech</name>
    <dbReference type="NCBI Taxonomy" id="6412"/>
    <lineage>
        <taxon>Eukaryota</taxon>
        <taxon>Metazoa</taxon>
        <taxon>Spiralia</taxon>
        <taxon>Lophotrochozoa</taxon>
        <taxon>Annelida</taxon>
        <taxon>Clitellata</taxon>
        <taxon>Hirudinea</taxon>
        <taxon>Rhynchobdellida</taxon>
        <taxon>Glossiphoniidae</taxon>
        <taxon>Helobdella</taxon>
    </lineage>
</organism>
<dbReference type="GO" id="GO:0005634">
    <property type="term" value="C:nucleus"/>
    <property type="evidence" value="ECO:0000318"/>
    <property type="project" value="GO_Central"/>
</dbReference>
<dbReference type="EMBL" id="KB097700">
    <property type="protein sequence ID" value="ESN91486.1"/>
    <property type="molecule type" value="Genomic_DNA"/>
</dbReference>
<feature type="compositionally biased region" description="Acidic residues" evidence="1">
    <location>
        <begin position="13"/>
        <end position="40"/>
    </location>
</feature>
<evidence type="ECO:0000313" key="3">
    <source>
        <dbReference type="EnsemblMetazoa" id="HelroP165525"/>
    </source>
</evidence>
<dbReference type="GeneID" id="20201089"/>
<dbReference type="eggNOG" id="KOG2959">
    <property type="taxonomic scope" value="Eukaryota"/>
</dbReference>
<dbReference type="PANTHER" id="PTHR13464">
    <property type="entry name" value="TRANSCRIPTIONAL REGULATOR PROTEIN HCNGP"/>
    <property type="match status" value="1"/>
</dbReference>
<dbReference type="Pfam" id="PF07818">
    <property type="entry name" value="HCNGP"/>
    <property type="match status" value="1"/>
</dbReference>
<feature type="compositionally biased region" description="Polar residues" evidence="1">
    <location>
        <begin position="133"/>
        <end position="142"/>
    </location>
</feature>
<evidence type="ECO:0000313" key="4">
    <source>
        <dbReference type="Proteomes" id="UP000015101"/>
    </source>
</evidence>
<name>T1EWY9_HELRO</name>
<dbReference type="KEGG" id="hro:HELRODRAFT_165525"/>
<dbReference type="InParanoid" id="T1EWY9"/>
<dbReference type="InterPro" id="IPR012479">
    <property type="entry name" value="SAP30BP"/>
</dbReference>
<sequence length="295" mass="33462">MSDIKKYLASYNDSEEENEDNDGAADDVHDDIDISDDDQDDLARFQNEKKRKLDSPSLKIVTHEESAKVVKKITATRLVSYGEDDDNEKSLNRSSFSEQEEEEQNEPDTTITTSGNEPSETSSLAGPLHTDSPFLSTIGSPESNLNRKPYFAKLIPLPPEPPGNCSKQLQNKVLDLYTKLKKEKTNLNTSIQRKKNFRNPSIYERLIEFCGIDEKGTNYPPELYNPSIWGPESFYEELAKTQKIEMDRKEKEKKDKKFVVEKVQGTKKTNTKWDDVNAPSIQIPAVGPLTKLKPA</sequence>
<dbReference type="CTD" id="20201089"/>
<feature type="region of interest" description="Disordered" evidence="1">
    <location>
        <begin position="77"/>
        <end position="142"/>
    </location>
</feature>
<gene>
    <name evidence="3" type="primary">20201089</name>
    <name evidence="2" type="ORF">HELRODRAFT_165525</name>
</gene>
<evidence type="ECO:0000256" key="1">
    <source>
        <dbReference type="SAM" id="MobiDB-lite"/>
    </source>
</evidence>
<reference evidence="3" key="3">
    <citation type="submission" date="2015-06" db="UniProtKB">
        <authorList>
            <consortium name="EnsemblMetazoa"/>
        </authorList>
    </citation>
    <scope>IDENTIFICATION</scope>
</reference>
<protein>
    <recommendedName>
        <fullName evidence="5">SAP30-binding protein</fullName>
    </recommendedName>
</protein>
<dbReference type="HOGENOM" id="CLU_053268_1_0_1"/>
<dbReference type="OrthoDB" id="1714508at2759"/>
<dbReference type="PANTHER" id="PTHR13464:SF0">
    <property type="entry name" value="SAP30-BINDING PROTEIN"/>
    <property type="match status" value="1"/>
</dbReference>